<organism evidence="3 4">
    <name type="scientific">Thecamonas trahens ATCC 50062</name>
    <dbReference type="NCBI Taxonomy" id="461836"/>
    <lineage>
        <taxon>Eukaryota</taxon>
        <taxon>Apusozoa</taxon>
        <taxon>Apusomonadida</taxon>
        <taxon>Apusomonadidae</taxon>
        <taxon>Thecamonas</taxon>
    </lineage>
</organism>
<dbReference type="EMBL" id="GL349439">
    <property type="protein sequence ID" value="KNC55651.1"/>
    <property type="molecule type" value="Genomic_DNA"/>
</dbReference>
<dbReference type="CDD" id="cd14473">
    <property type="entry name" value="FERM_B-lobe"/>
    <property type="match status" value="1"/>
</dbReference>
<dbReference type="InterPro" id="IPR019748">
    <property type="entry name" value="FERM_central"/>
</dbReference>
<dbReference type="AlphaFoldDB" id="A0A0L0DUC6"/>
<evidence type="ECO:0000313" key="4">
    <source>
        <dbReference type="Proteomes" id="UP000054408"/>
    </source>
</evidence>
<keyword evidence="4" id="KW-1185">Reference proteome</keyword>
<dbReference type="InterPro" id="IPR014352">
    <property type="entry name" value="FERM/acyl-CoA-bd_prot_sf"/>
</dbReference>
<name>A0A0L0DUC6_THETB</name>
<sequence>MADKLGLTRAGARLFDIFPSIGGYDRKPRSHITQQGEHLESAKKHEASLVLHTVQRFDKYESHMLAAKHKHAIKHSRLARHAYLHYMPIRSDEEAIRLSALALQAAFGSFDPHVHRIGFLNRTHILTDYVPAFLVVDAVETSASAAATVLNIPHAGAARSPKSKPGAADTPLTRRSADEWERLILAQLQLEPPRSTGLATLAFLTTIRRSEYYGAMYFMPSKVETSLHGLLPHRIMICISPSRIYFVDHTSRTRIAKYHFKELRHWGGEHSHTKWLVTILKAEEARLLRSGSHAILGNARLIPRQPSSPDEPEPAVSDETYVFHTPQGLFISTALFKAIHEHIRDQHMRTASRRSGPPVRRHQAPPTLANPLYSPSADVQAFATTASPDSTAARNPVDTAGRRRHHHAGLGFGPRPLLLARLVVFGLHLLVLLGHRLL</sequence>
<evidence type="ECO:0000313" key="3">
    <source>
        <dbReference type="EMBL" id="KNC55651.1"/>
    </source>
</evidence>
<dbReference type="GeneID" id="25561638"/>
<dbReference type="Proteomes" id="UP000054408">
    <property type="component" value="Unassembled WGS sequence"/>
</dbReference>
<protein>
    <recommendedName>
        <fullName evidence="2">FERM central domain-containing protein</fullName>
    </recommendedName>
</protein>
<reference evidence="3 4" key="1">
    <citation type="submission" date="2010-05" db="EMBL/GenBank/DDBJ databases">
        <title>The Genome Sequence of Thecamonas trahens ATCC 50062.</title>
        <authorList>
            <consortium name="The Broad Institute Genome Sequencing Platform"/>
            <person name="Russ C."/>
            <person name="Cuomo C."/>
            <person name="Shea T."/>
            <person name="Young S.K."/>
            <person name="Zeng Q."/>
            <person name="Koehrsen M."/>
            <person name="Haas B."/>
            <person name="Borodovsky M."/>
            <person name="Guigo R."/>
            <person name="Alvarado L."/>
            <person name="Berlin A."/>
            <person name="Bochicchio J."/>
            <person name="Borenstein D."/>
            <person name="Chapman S."/>
            <person name="Chen Z."/>
            <person name="Freedman E."/>
            <person name="Gellesch M."/>
            <person name="Goldberg J."/>
            <person name="Griggs A."/>
            <person name="Gujja S."/>
            <person name="Heilman E."/>
            <person name="Heiman D."/>
            <person name="Hepburn T."/>
            <person name="Howarth C."/>
            <person name="Jen D."/>
            <person name="Larson L."/>
            <person name="Mehta T."/>
            <person name="Park D."/>
            <person name="Pearson M."/>
            <person name="Roberts A."/>
            <person name="Saif S."/>
            <person name="Shenoy N."/>
            <person name="Sisk P."/>
            <person name="Stolte C."/>
            <person name="Sykes S."/>
            <person name="Thomson T."/>
            <person name="Walk T."/>
            <person name="White J."/>
            <person name="Yandava C."/>
            <person name="Burger G."/>
            <person name="Gray M.W."/>
            <person name="Holland P.W.H."/>
            <person name="King N."/>
            <person name="Lang F.B.F."/>
            <person name="Roger A.J."/>
            <person name="Ruiz-Trillo I."/>
            <person name="Lander E."/>
            <person name="Nusbaum C."/>
        </authorList>
    </citation>
    <scope>NUCLEOTIDE SEQUENCE [LARGE SCALE GENOMIC DNA]</scope>
    <source>
        <strain evidence="3 4">ATCC 50062</strain>
    </source>
</reference>
<feature type="compositionally biased region" description="Polar residues" evidence="1">
    <location>
        <begin position="384"/>
        <end position="393"/>
    </location>
</feature>
<feature type="region of interest" description="Disordered" evidence="1">
    <location>
        <begin position="384"/>
        <end position="407"/>
    </location>
</feature>
<proteinExistence type="predicted"/>
<dbReference type="SUPFAM" id="SSF47031">
    <property type="entry name" value="Second domain of FERM"/>
    <property type="match status" value="1"/>
</dbReference>
<dbReference type="InterPro" id="IPR035963">
    <property type="entry name" value="FERM_2"/>
</dbReference>
<evidence type="ECO:0000259" key="2">
    <source>
        <dbReference type="Pfam" id="PF00373"/>
    </source>
</evidence>
<evidence type="ECO:0000256" key="1">
    <source>
        <dbReference type="SAM" id="MobiDB-lite"/>
    </source>
</evidence>
<gene>
    <name evidence="3" type="ORF">AMSG_01920</name>
</gene>
<dbReference type="RefSeq" id="XP_013761421.1">
    <property type="nucleotide sequence ID" value="XM_013905967.1"/>
</dbReference>
<dbReference type="Gene3D" id="1.20.80.10">
    <property type="match status" value="1"/>
</dbReference>
<accession>A0A0L0DUC6</accession>
<feature type="domain" description="FERM central" evidence="2">
    <location>
        <begin position="91"/>
        <end position="218"/>
    </location>
</feature>
<dbReference type="Pfam" id="PF00373">
    <property type="entry name" value="FERM_M"/>
    <property type="match status" value="1"/>
</dbReference>